<proteinExistence type="predicted"/>
<dbReference type="EMBL" id="AP011855">
    <property type="protein sequence ID" value="BAJ48122.1"/>
    <property type="molecule type" value="Genomic_DNA"/>
</dbReference>
<accession>E6N753</accession>
<reference evidence="1 3" key="1">
    <citation type="journal article" date="2005" name="Environ. Microbiol.">
        <title>Genetic and functional properties of uncultivated thermophilic crenarchaeotes from a subsurface gold mine as revealed by analysis of genome fragments.</title>
        <authorList>
            <person name="Nunoura T."/>
            <person name="Hirayama H."/>
            <person name="Takami H."/>
            <person name="Oida H."/>
            <person name="Nishi S."/>
            <person name="Shimamura S."/>
            <person name="Suzuki Y."/>
            <person name="Inagaki F."/>
            <person name="Takai K."/>
            <person name="Nealson K.H."/>
            <person name="Horikoshi K."/>
        </authorList>
    </citation>
    <scope>NUCLEOTIDE SEQUENCE [LARGE SCALE GENOMIC DNA]</scope>
</reference>
<dbReference type="KEGG" id="csu:CSUB_C1060"/>
<evidence type="ECO:0000313" key="1">
    <source>
        <dbReference type="EMBL" id="BAJ48122.1"/>
    </source>
</evidence>
<dbReference type="BioCyc" id="CCAL311458:G131R-1067-MONOMER"/>
<dbReference type="SUPFAM" id="SSF55874">
    <property type="entry name" value="ATPase domain of HSP90 chaperone/DNA topoisomerase II/histidine kinase"/>
    <property type="match status" value="1"/>
</dbReference>
<gene>
    <name evidence="2" type="ORF">CSUB_C1060</name>
    <name evidence="1" type="ORF">HGMM_F30H11C12</name>
</gene>
<evidence type="ECO:0000313" key="3">
    <source>
        <dbReference type="Proteomes" id="UP000008120"/>
    </source>
</evidence>
<evidence type="ECO:0000313" key="2">
    <source>
        <dbReference type="EMBL" id="BAJ50912.1"/>
    </source>
</evidence>
<dbReference type="InterPro" id="IPR036890">
    <property type="entry name" value="HATPase_C_sf"/>
</dbReference>
<reference evidence="1 3" key="2">
    <citation type="journal article" date="2011" name="Nucleic Acids Res.">
        <title>Insights into the evolution of Archaea and eukaryotic protein modifier systems revealed by the genome of a novel archaeal group.</title>
        <authorList>
            <person name="Nunoura T."/>
            <person name="Takaki Y."/>
            <person name="Kakuta J."/>
            <person name="Nishi S."/>
            <person name="Sugahara J."/>
            <person name="Kazama H."/>
            <person name="Chee G."/>
            <person name="Hattori M."/>
            <person name="Kanai A."/>
            <person name="Atomi H."/>
            <person name="Takai K."/>
            <person name="Takami H."/>
        </authorList>
    </citation>
    <scope>NUCLEOTIDE SEQUENCE [LARGE SCALE GENOMIC DNA]</scope>
</reference>
<name>E6N753_CALS0</name>
<dbReference type="STRING" id="311458.CSUB_C1060"/>
<sequence length="270" mass="30520">MVIGMELVKCYVKFCQHRQHIETSSELDLTDEIFIYPSTFTPLLAYLLALDSDKIPIKWPKDESVKNYMLTILRSAKTGKKGATYIPFIPLPKEKTQADKILTEFWRLVGEDEFIKNNYSSLNYVLGEFVSNIYEHSEFTNAYIMAQKYSSKGFVELCVVDDGITIPGSFNKHGYNYNDNEHAQAIRDAINGKSTKGPDRGFGLGTSANIIYKGFKGEILVVSCLGAVGISQKGMQPYILRESMRYNGTLIAVRVPLITEKVDLYAYIEQ</sequence>
<dbReference type="AlphaFoldDB" id="E6N753"/>
<dbReference type="Gene3D" id="3.30.565.10">
    <property type="entry name" value="Histidine kinase-like ATPase, C-terminal domain"/>
    <property type="match status" value="1"/>
</dbReference>
<organism evidence="1 3">
    <name type="scientific">Caldiarchaeum subterraneum</name>
    <dbReference type="NCBI Taxonomy" id="311458"/>
    <lineage>
        <taxon>Archaea</taxon>
        <taxon>Nitrososphaerota</taxon>
        <taxon>Candidatus Caldarchaeales</taxon>
        <taxon>Candidatus Caldarchaeaceae</taxon>
        <taxon>Candidatus Caldarchaeum</taxon>
    </lineage>
</organism>
<dbReference type="EMBL" id="BA000048">
    <property type="protein sequence ID" value="BAJ50912.1"/>
    <property type="molecule type" value="Genomic_DNA"/>
</dbReference>
<dbReference type="Proteomes" id="UP000008120">
    <property type="component" value="Chromosome"/>
</dbReference>
<protein>
    <submittedName>
        <fullName evidence="1">Uncharacterized protein</fullName>
    </submittedName>
</protein>